<evidence type="ECO:0000256" key="5">
    <source>
        <dbReference type="ARBA" id="ARBA00022691"/>
    </source>
</evidence>
<reference evidence="7" key="1">
    <citation type="submission" date="2021-04" db="EMBL/GenBank/DDBJ databases">
        <title>Ouciella asimina sp. nov., isolated from the surface seawater in the hydrothermal field of Okinawa Trough.</title>
        <authorList>
            <person name="Shuang W."/>
        </authorList>
    </citation>
    <scope>NUCLEOTIDE SEQUENCE</scope>
    <source>
        <strain evidence="7">LXI357</strain>
    </source>
</reference>
<dbReference type="RefSeq" id="WP_284052414.1">
    <property type="nucleotide sequence ID" value="NZ_JAGRQC010000001.1"/>
</dbReference>
<accession>A0A8T4I9U5</accession>
<feature type="binding site" evidence="6">
    <location>
        <position position="80"/>
    </location>
    <ligand>
        <name>S-adenosyl-L-methionine</name>
        <dbReference type="ChEBI" id="CHEBI:59789"/>
    </ligand>
</feature>
<dbReference type="Proteomes" id="UP000676996">
    <property type="component" value="Unassembled WGS sequence"/>
</dbReference>
<evidence type="ECO:0000256" key="3">
    <source>
        <dbReference type="ARBA" id="ARBA00022603"/>
    </source>
</evidence>
<comment type="caution">
    <text evidence="7">The sequence shown here is derived from an EMBL/GenBank/DDBJ whole genome shotgun (WGS) entry which is preliminary data.</text>
</comment>
<dbReference type="PANTHER" id="PTHR11265">
    <property type="entry name" value="S-ADENOSYL-METHYLTRANSFERASE MRAW"/>
    <property type="match status" value="1"/>
</dbReference>
<dbReference type="HAMAP" id="MF_01007">
    <property type="entry name" value="16SrRNA_methyltr_H"/>
    <property type="match status" value="1"/>
</dbReference>
<evidence type="ECO:0000256" key="2">
    <source>
        <dbReference type="ARBA" id="ARBA00022552"/>
    </source>
</evidence>
<dbReference type="PANTHER" id="PTHR11265:SF0">
    <property type="entry name" value="12S RRNA N4-METHYLCYTIDINE METHYLTRANSFERASE"/>
    <property type="match status" value="1"/>
</dbReference>
<keyword evidence="4 6" id="KW-0808">Transferase</keyword>
<evidence type="ECO:0000256" key="1">
    <source>
        <dbReference type="ARBA" id="ARBA00010396"/>
    </source>
</evidence>
<keyword evidence="8" id="KW-1185">Reference proteome</keyword>
<dbReference type="NCBIfam" id="TIGR00006">
    <property type="entry name" value="16S rRNA (cytosine(1402)-N(4))-methyltransferase RsmH"/>
    <property type="match status" value="1"/>
</dbReference>
<dbReference type="AlphaFoldDB" id="A0A8T4I9U5"/>
<evidence type="ECO:0000313" key="7">
    <source>
        <dbReference type="EMBL" id="MBR0551123.1"/>
    </source>
</evidence>
<dbReference type="EC" id="2.1.1.199" evidence="6"/>
<keyword evidence="6" id="KW-0963">Cytoplasm</keyword>
<evidence type="ECO:0000256" key="4">
    <source>
        <dbReference type="ARBA" id="ARBA00022679"/>
    </source>
</evidence>
<dbReference type="InterPro" id="IPR029063">
    <property type="entry name" value="SAM-dependent_MTases_sf"/>
</dbReference>
<dbReference type="GO" id="GO:0005737">
    <property type="term" value="C:cytoplasm"/>
    <property type="evidence" value="ECO:0007669"/>
    <property type="project" value="UniProtKB-SubCell"/>
</dbReference>
<dbReference type="EMBL" id="JAGRQC010000001">
    <property type="protein sequence ID" value="MBR0551123.1"/>
    <property type="molecule type" value="Genomic_DNA"/>
</dbReference>
<dbReference type="Gene3D" id="1.10.150.170">
    <property type="entry name" value="Putative methyltransferase TM0872, insert domain"/>
    <property type="match status" value="1"/>
</dbReference>
<organism evidence="7 8">
    <name type="scientific">Stakelama marina</name>
    <dbReference type="NCBI Taxonomy" id="2826939"/>
    <lineage>
        <taxon>Bacteria</taxon>
        <taxon>Pseudomonadati</taxon>
        <taxon>Pseudomonadota</taxon>
        <taxon>Alphaproteobacteria</taxon>
        <taxon>Sphingomonadales</taxon>
        <taxon>Sphingomonadaceae</taxon>
        <taxon>Stakelama</taxon>
    </lineage>
</organism>
<keyword evidence="5 6" id="KW-0949">S-adenosyl-L-methionine</keyword>
<evidence type="ECO:0000313" key="8">
    <source>
        <dbReference type="Proteomes" id="UP000676996"/>
    </source>
</evidence>
<sequence length="317" mass="34400">MSAPRSPHVPVLLDEVIDALAILPGERHVDATFGAGGYSKAILERGAEVTAFDRDPAAVEGGQRLVAESDGRLTLIHAPFSAMEDALAERGLSPVDGVTMDIGVSSMQLDQAERGFSFQADGPLDMRMSQAGESAADFVNTADEEAIADVLYRYGEEPRSRRVAKAVVAARPLTRTGELAAVVRKALGWRPHDKKDPATRTFQAIRIHLNRELDELEHGLRAAERVLKPGGRLAVVTFHSLEDRLVKRFLRERSGSEPAGSRHLPVKADAVAPSFEKPARAVRAGEAEIARNPRARSATLRVARRTAAAPWMTKGER</sequence>
<dbReference type="SUPFAM" id="SSF81799">
    <property type="entry name" value="Putative methyltransferase TM0872, insert domain"/>
    <property type="match status" value="1"/>
</dbReference>
<dbReference type="SUPFAM" id="SSF53335">
    <property type="entry name" value="S-adenosyl-L-methionine-dependent methyltransferases"/>
    <property type="match status" value="1"/>
</dbReference>
<dbReference type="PIRSF" id="PIRSF004486">
    <property type="entry name" value="MraW"/>
    <property type="match status" value="1"/>
</dbReference>
<comment type="catalytic activity">
    <reaction evidence="6">
        <text>cytidine(1402) in 16S rRNA + S-adenosyl-L-methionine = N(4)-methylcytidine(1402) in 16S rRNA + S-adenosyl-L-homocysteine + H(+)</text>
        <dbReference type="Rhea" id="RHEA:42928"/>
        <dbReference type="Rhea" id="RHEA-COMP:10286"/>
        <dbReference type="Rhea" id="RHEA-COMP:10287"/>
        <dbReference type="ChEBI" id="CHEBI:15378"/>
        <dbReference type="ChEBI" id="CHEBI:57856"/>
        <dbReference type="ChEBI" id="CHEBI:59789"/>
        <dbReference type="ChEBI" id="CHEBI:74506"/>
        <dbReference type="ChEBI" id="CHEBI:82748"/>
        <dbReference type="EC" id="2.1.1.199"/>
    </reaction>
</comment>
<name>A0A8T4I9U5_9SPHN</name>
<comment type="function">
    <text evidence="6">Specifically methylates the N4 position of cytidine in position 1402 (C1402) of 16S rRNA.</text>
</comment>
<feature type="binding site" evidence="6">
    <location>
        <begin position="36"/>
        <end position="38"/>
    </location>
    <ligand>
        <name>S-adenosyl-L-methionine</name>
        <dbReference type="ChEBI" id="CHEBI:59789"/>
    </ligand>
</feature>
<comment type="subcellular location">
    <subcellularLocation>
        <location evidence="6">Cytoplasm</location>
    </subcellularLocation>
</comment>
<dbReference type="GO" id="GO:0070475">
    <property type="term" value="P:rRNA base methylation"/>
    <property type="evidence" value="ECO:0007669"/>
    <property type="project" value="UniProtKB-UniRule"/>
</dbReference>
<dbReference type="GO" id="GO:0071424">
    <property type="term" value="F:rRNA (cytosine-N4-)-methyltransferase activity"/>
    <property type="evidence" value="ECO:0007669"/>
    <property type="project" value="UniProtKB-UniRule"/>
</dbReference>
<comment type="similarity">
    <text evidence="1 6">Belongs to the methyltransferase superfamily. RsmH family.</text>
</comment>
<protein>
    <recommendedName>
        <fullName evidence="6">Ribosomal RNA small subunit methyltransferase H</fullName>
        <ecNumber evidence="6">2.1.1.199</ecNumber>
    </recommendedName>
    <alternativeName>
        <fullName evidence="6">16S rRNA m(4)C1402 methyltransferase</fullName>
    </alternativeName>
    <alternativeName>
        <fullName evidence="6">rRNA (cytosine-N(4)-)-methyltransferase RsmH</fullName>
    </alternativeName>
</protein>
<feature type="binding site" evidence="6">
    <location>
        <position position="101"/>
    </location>
    <ligand>
        <name>S-adenosyl-L-methionine</name>
        <dbReference type="ChEBI" id="CHEBI:59789"/>
    </ligand>
</feature>
<dbReference type="InterPro" id="IPR023397">
    <property type="entry name" value="SAM-dep_MeTrfase_MraW_recog"/>
</dbReference>
<dbReference type="InterPro" id="IPR002903">
    <property type="entry name" value="RsmH"/>
</dbReference>
<dbReference type="Pfam" id="PF01795">
    <property type="entry name" value="Methyltransf_5"/>
    <property type="match status" value="1"/>
</dbReference>
<evidence type="ECO:0000256" key="6">
    <source>
        <dbReference type="HAMAP-Rule" id="MF_01007"/>
    </source>
</evidence>
<proteinExistence type="inferred from homology"/>
<feature type="binding site" evidence="6">
    <location>
        <position position="108"/>
    </location>
    <ligand>
        <name>S-adenosyl-L-methionine</name>
        <dbReference type="ChEBI" id="CHEBI:59789"/>
    </ligand>
</feature>
<gene>
    <name evidence="6 7" type="primary">rsmH</name>
    <name evidence="7" type="ORF">J7S20_01235</name>
</gene>
<keyword evidence="2 6" id="KW-0698">rRNA processing</keyword>
<feature type="binding site" evidence="6">
    <location>
        <position position="53"/>
    </location>
    <ligand>
        <name>S-adenosyl-L-methionine</name>
        <dbReference type="ChEBI" id="CHEBI:59789"/>
    </ligand>
</feature>
<keyword evidence="3 6" id="KW-0489">Methyltransferase</keyword>
<dbReference type="Gene3D" id="3.40.50.150">
    <property type="entry name" value="Vaccinia Virus protein VP39"/>
    <property type="match status" value="1"/>
</dbReference>